<dbReference type="EMBL" id="JAWDID010000023">
    <property type="protein sequence ID" value="MDU0341370.1"/>
    <property type="molecule type" value="Genomic_DNA"/>
</dbReference>
<dbReference type="Proteomes" id="UP001254257">
    <property type="component" value="Unassembled WGS sequence"/>
</dbReference>
<proteinExistence type="predicted"/>
<keyword evidence="1" id="KW-0812">Transmembrane</keyword>
<comment type="caution">
    <text evidence="2">The sequence shown here is derived from an EMBL/GenBank/DDBJ whole genome shotgun (WGS) entry which is preliminary data.</text>
</comment>
<accession>A0ABU3SAI4</accession>
<sequence length="52" mass="5954">MTTSTYTWLAQFAQSTGVLYFMGVFLAICAYALWPSNRARFEEAARTPLRED</sequence>
<keyword evidence="1" id="KW-0472">Membrane</keyword>
<gene>
    <name evidence="2" type="ORF">RKE40_15845</name>
</gene>
<feature type="transmembrane region" description="Helical" evidence="1">
    <location>
        <begin position="12"/>
        <end position="34"/>
    </location>
</feature>
<keyword evidence="3" id="KW-1185">Reference proteome</keyword>
<dbReference type="Pfam" id="PF05545">
    <property type="entry name" value="FixQ"/>
    <property type="match status" value="1"/>
</dbReference>
<organism evidence="2 3">
    <name type="scientific">Bosea rubneri</name>
    <dbReference type="NCBI Taxonomy" id="3075434"/>
    <lineage>
        <taxon>Bacteria</taxon>
        <taxon>Pseudomonadati</taxon>
        <taxon>Pseudomonadota</taxon>
        <taxon>Alphaproteobacteria</taxon>
        <taxon>Hyphomicrobiales</taxon>
        <taxon>Boseaceae</taxon>
        <taxon>Bosea</taxon>
    </lineage>
</organism>
<evidence type="ECO:0000313" key="2">
    <source>
        <dbReference type="EMBL" id="MDU0341370.1"/>
    </source>
</evidence>
<dbReference type="RefSeq" id="WP_066479469.1">
    <property type="nucleotide sequence ID" value="NZ_JAWDID010000023.1"/>
</dbReference>
<keyword evidence="1" id="KW-1133">Transmembrane helix</keyword>
<dbReference type="CDD" id="cd01324">
    <property type="entry name" value="cbb3_Oxidase_CcoQ"/>
    <property type="match status" value="1"/>
</dbReference>
<reference evidence="2 3" key="1">
    <citation type="submission" date="2023-09" db="EMBL/GenBank/DDBJ databases">
        <title>Whole genome shotgun sequencing (WGS) of Bosea sp. ZW T0_25, isolated from stored onions (Allium cepa).</title>
        <authorList>
            <person name="Stoll D.A."/>
            <person name="Huch M."/>
        </authorList>
    </citation>
    <scope>NUCLEOTIDE SEQUENCE [LARGE SCALE GENOMIC DNA]</scope>
    <source>
        <strain evidence="2 3">ZW T0_25</strain>
    </source>
</reference>
<evidence type="ECO:0000256" key="1">
    <source>
        <dbReference type="SAM" id="Phobius"/>
    </source>
</evidence>
<protein>
    <submittedName>
        <fullName evidence="2">Cbb3-type cytochrome c oxidase subunit 3</fullName>
    </submittedName>
</protein>
<name>A0ABU3SAI4_9HYPH</name>
<evidence type="ECO:0000313" key="3">
    <source>
        <dbReference type="Proteomes" id="UP001254257"/>
    </source>
</evidence>
<dbReference type="InterPro" id="IPR008621">
    <property type="entry name" value="Cbb3-typ_cyt_oxidase_comp"/>
</dbReference>